<dbReference type="InterPro" id="IPR002586">
    <property type="entry name" value="CobQ/CobB/MinD/ParA_Nub-bd_dom"/>
</dbReference>
<dbReference type="RefSeq" id="WP_145436633.1">
    <property type="nucleotide sequence ID" value="NZ_CP036340.1"/>
</dbReference>
<accession>A0A517U6Y0</accession>
<reference evidence="2 3" key="1">
    <citation type="submission" date="2019-02" db="EMBL/GenBank/DDBJ databases">
        <title>Deep-cultivation of Planctomycetes and their phenomic and genomic characterization uncovers novel biology.</title>
        <authorList>
            <person name="Wiegand S."/>
            <person name="Jogler M."/>
            <person name="Boedeker C."/>
            <person name="Pinto D."/>
            <person name="Vollmers J."/>
            <person name="Rivas-Marin E."/>
            <person name="Kohn T."/>
            <person name="Peeters S.H."/>
            <person name="Heuer A."/>
            <person name="Rast P."/>
            <person name="Oberbeckmann S."/>
            <person name="Bunk B."/>
            <person name="Jeske O."/>
            <person name="Meyerdierks A."/>
            <person name="Storesund J.E."/>
            <person name="Kallscheuer N."/>
            <person name="Luecker S."/>
            <person name="Lage O.M."/>
            <person name="Pohl T."/>
            <person name="Merkel B.J."/>
            <person name="Hornburger P."/>
            <person name="Mueller R.-W."/>
            <person name="Bruemmer F."/>
            <person name="Labrenz M."/>
            <person name="Spormann A.M."/>
            <person name="Op den Camp H."/>
            <person name="Overmann J."/>
            <person name="Amann R."/>
            <person name="Jetten M.S.M."/>
            <person name="Mascher T."/>
            <person name="Medema M.H."/>
            <person name="Devos D.P."/>
            <person name="Kaster A.-K."/>
            <person name="Ovreas L."/>
            <person name="Rohde M."/>
            <person name="Galperin M.Y."/>
            <person name="Jogler C."/>
        </authorList>
    </citation>
    <scope>NUCLEOTIDE SEQUENCE [LARGE SCALE GENOMIC DNA]</scope>
    <source>
        <strain evidence="2 3">I41</strain>
        <plasmid evidence="3">pi41_1</plasmid>
    </source>
</reference>
<dbReference type="PIRSF" id="PIRSF009320">
    <property type="entry name" value="Nuc_binding_HP_1000"/>
    <property type="match status" value="1"/>
</dbReference>
<dbReference type="InterPro" id="IPR050678">
    <property type="entry name" value="DNA_Partitioning_ATPase"/>
</dbReference>
<dbReference type="InterPro" id="IPR027417">
    <property type="entry name" value="P-loop_NTPase"/>
</dbReference>
<organism evidence="2 3">
    <name type="scientific">Lacipirellula limnantheis</name>
    <dbReference type="NCBI Taxonomy" id="2528024"/>
    <lineage>
        <taxon>Bacteria</taxon>
        <taxon>Pseudomonadati</taxon>
        <taxon>Planctomycetota</taxon>
        <taxon>Planctomycetia</taxon>
        <taxon>Pirellulales</taxon>
        <taxon>Lacipirellulaceae</taxon>
        <taxon>Lacipirellula</taxon>
    </lineage>
</organism>
<keyword evidence="2" id="KW-0614">Plasmid</keyword>
<protein>
    <submittedName>
        <fullName evidence="2">MinD/ParA/CobQ/CobA-like protein</fullName>
    </submittedName>
</protein>
<dbReference type="Pfam" id="PF01656">
    <property type="entry name" value="CbiA"/>
    <property type="match status" value="1"/>
</dbReference>
<dbReference type="EMBL" id="CP036340">
    <property type="protein sequence ID" value="QDT76373.1"/>
    <property type="molecule type" value="Genomic_DNA"/>
</dbReference>
<dbReference type="SUPFAM" id="SSF52540">
    <property type="entry name" value="P-loop containing nucleoside triphosphate hydrolases"/>
    <property type="match status" value="1"/>
</dbReference>
<dbReference type="PANTHER" id="PTHR13696">
    <property type="entry name" value="P-LOOP CONTAINING NUCLEOSIDE TRIPHOSPHATE HYDROLASE"/>
    <property type="match status" value="1"/>
</dbReference>
<evidence type="ECO:0000313" key="3">
    <source>
        <dbReference type="Proteomes" id="UP000317909"/>
    </source>
</evidence>
<feature type="domain" description="CobQ/CobB/MinD/ParA nucleotide binding" evidence="1">
    <location>
        <begin position="4"/>
        <end position="177"/>
    </location>
</feature>
<name>A0A517U6Y0_9BACT</name>
<sequence>MIHICLTNTKGGVAKSTLATQLAIWLFDQGYRVGLLDVDPQGTSSGWLRQAEPGILIRTAESLEEIEQVRAELVSQVDLLVLDTPGNNRSDMAQAATILADVALIPLQPSKADLRELKNALTYVKLGQAVSGGRKPLATIVITMTAKGDLQTKRLRADLATFGMPVAKAEIRRLNALRDGFGTAVIRSRALDAKLATADLAALFEEVMGDVLRQLPAVGKEAVHG</sequence>
<dbReference type="CDD" id="cd02042">
    <property type="entry name" value="ParAB_family"/>
    <property type="match status" value="1"/>
</dbReference>
<evidence type="ECO:0000313" key="2">
    <source>
        <dbReference type="EMBL" id="QDT76373.1"/>
    </source>
</evidence>
<dbReference type="OrthoDB" id="9804460at2"/>
<dbReference type="Gene3D" id="3.40.50.300">
    <property type="entry name" value="P-loop containing nucleotide triphosphate hydrolases"/>
    <property type="match status" value="1"/>
</dbReference>
<geneLocation type="plasmid" evidence="3">
    <name>pi41_1</name>
</geneLocation>
<dbReference type="Proteomes" id="UP000317909">
    <property type="component" value="Plasmid pI41_1"/>
</dbReference>
<evidence type="ECO:0000259" key="1">
    <source>
        <dbReference type="Pfam" id="PF01656"/>
    </source>
</evidence>
<keyword evidence="3" id="KW-1185">Reference proteome</keyword>
<gene>
    <name evidence="2" type="ORF">I41_56230</name>
</gene>
<dbReference type="AlphaFoldDB" id="A0A517U6Y0"/>
<dbReference type="PANTHER" id="PTHR13696:SF96">
    <property type="entry name" value="COBQ_COBB_MIND_PARA NUCLEOTIDE BINDING DOMAIN-CONTAINING PROTEIN"/>
    <property type="match status" value="1"/>
</dbReference>
<dbReference type="KEGG" id="llh:I41_56230"/>
<proteinExistence type="predicted"/>